<dbReference type="Proteomes" id="UP000224539">
    <property type="component" value="Genome"/>
</dbReference>
<organism evidence="1 2">
    <name type="scientific">Streptococcus phage P7601</name>
    <dbReference type="NCBI Taxonomy" id="1971431"/>
    <lineage>
        <taxon>Viruses</taxon>
        <taxon>Duplodnaviria</taxon>
        <taxon>Heunggongvirae</taxon>
        <taxon>Uroviricota</taxon>
        <taxon>Caudoviricetes</taxon>
        <taxon>Aliceevansviridae</taxon>
        <taxon>Moineauvirus</taxon>
        <taxon>Moineauvirus P7601</taxon>
    </lineage>
</organism>
<protein>
    <submittedName>
        <fullName evidence="1">Uncharacterized protein</fullName>
    </submittedName>
</protein>
<name>A0A286QPY7_9CAUD</name>
<reference evidence="1 2" key="1">
    <citation type="journal article" date="2017" name="Front. Microbiol.">
        <title>Global Survey and Genome Exploration of Bacteriophages Infecting the Lactic Acid Bacterium Streptococcus thermophilus.</title>
        <authorList>
            <person name="McDonnell B."/>
            <person name="Mahony J."/>
            <person name="Hanemaaijer L."/>
            <person name="Neve H."/>
            <person name="Noben J.-P."/>
            <person name="Lugli G.A."/>
            <person name="Ventura M."/>
            <person name="Kouwen T.R."/>
            <person name="van Sinderen D."/>
        </authorList>
    </citation>
    <scope>NUCLEOTIDE SEQUENCE [LARGE SCALE GENOMIC DNA]</scope>
</reference>
<keyword evidence="2" id="KW-1185">Reference proteome</keyword>
<proteinExistence type="predicted"/>
<evidence type="ECO:0000313" key="1">
    <source>
        <dbReference type="EMBL" id="ARU13990.1"/>
    </source>
</evidence>
<sequence length="44" mass="5109">MLVARLEFKIKGVVNKKKPKAKLAENYLTTLLYHEKGKTIYENS</sequence>
<evidence type="ECO:0000313" key="2">
    <source>
        <dbReference type="Proteomes" id="UP000224539"/>
    </source>
</evidence>
<gene>
    <name evidence="1" type="ORF">P7601_49</name>
</gene>
<dbReference type="EMBL" id="KY705272">
    <property type="protein sequence ID" value="ARU13990.1"/>
    <property type="molecule type" value="Genomic_DNA"/>
</dbReference>
<accession>A0A286QPY7</accession>